<protein>
    <submittedName>
        <fullName evidence="1">Uncharacterized protein</fullName>
    </submittedName>
</protein>
<dbReference type="EMBL" id="CADIKF010000028">
    <property type="protein sequence ID" value="CAB3761295.1"/>
    <property type="molecule type" value="Genomic_DNA"/>
</dbReference>
<evidence type="ECO:0000313" key="1">
    <source>
        <dbReference type="EMBL" id="CAB3761295.1"/>
    </source>
</evidence>
<dbReference type="Gene3D" id="3.10.129.10">
    <property type="entry name" value="Hotdog Thioesterase"/>
    <property type="match status" value="1"/>
</dbReference>
<sequence length="287" mass="31393">MESLDIAKICKRIAVHRPYFAFSELKARLRDKAIFGMFSAEQATGFELGPVSSAELGRHLAILGSCAAALDGPDDMTYYLASKGRLKLLPNTDDVQKESGIAVAAVTSRSRRTMTAEVLGHCGSLAAHLWCEYQVLSHEVFSRIFSGHHTGTIPQADKSPYSTPVVFDVLSIGAENIVVRTSEVESENFAGHFDNYPSWPVAILADTFGQARTALLHNMLDRQTNYRVGYLNVDAFQLAPAAARLTFEVACISSFPSLGRYVFGAKVLWGDKMIAAMESEVYASAER</sequence>
<proteinExistence type="predicted"/>
<accession>A0A6J5E8B4</accession>
<keyword evidence="2" id="KW-1185">Reference proteome</keyword>
<evidence type="ECO:0000313" key="2">
    <source>
        <dbReference type="Proteomes" id="UP000494329"/>
    </source>
</evidence>
<dbReference type="RefSeq" id="WP_175112282.1">
    <property type="nucleotide sequence ID" value="NZ_CADIKF010000028.1"/>
</dbReference>
<gene>
    <name evidence="1" type="ORF">LMG29739_03593</name>
</gene>
<reference evidence="1 2" key="1">
    <citation type="submission" date="2020-04" db="EMBL/GenBank/DDBJ databases">
        <authorList>
            <person name="De Canck E."/>
        </authorList>
    </citation>
    <scope>NUCLEOTIDE SEQUENCE [LARGE SCALE GENOMIC DNA]</scope>
    <source>
        <strain evidence="1 2">LMG 29739</strain>
    </source>
</reference>
<dbReference type="AlphaFoldDB" id="A0A6J5E8B4"/>
<name>A0A6J5E8B4_9BURK</name>
<dbReference type="Proteomes" id="UP000494329">
    <property type="component" value="Unassembled WGS sequence"/>
</dbReference>
<organism evidence="1 2">
    <name type="scientific">Paraburkholderia solisilvae</name>
    <dbReference type="NCBI Taxonomy" id="624376"/>
    <lineage>
        <taxon>Bacteria</taxon>
        <taxon>Pseudomonadati</taxon>
        <taxon>Pseudomonadota</taxon>
        <taxon>Betaproteobacteria</taxon>
        <taxon>Burkholderiales</taxon>
        <taxon>Burkholderiaceae</taxon>
        <taxon>Paraburkholderia</taxon>
    </lineage>
</organism>